<feature type="transmembrane region" description="Helical" evidence="5">
    <location>
        <begin position="427"/>
        <end position="447"/>
    </location>
</feature>
<feature type="transmembrane region" description="Helical" evidence="5">
    <location>
        <begin position="363"/>
        <end position="384"/>
    </location>
</feature>
<evidence type="ECO:0000256" key="5">
    <source>
        <dbReference type="SAM" id="Phobius"/>
    </source>
</evidence>
<sequence>MTLSARRTVETDALERLDHMPWTRFHTTLTVALGVGWALDSFETNIIGSVFGVLKKQWGLTAAQGSLAVSIWVIGMLIGAIGFGYLADRFGRKRLFLATLLWYALFATGTAFAWSYESFLFFRFMTALAVGGEYSAVTATMGEFFPKAHRGRTDALILSGFPVGALASAGVSWLLLQWLPPEIGWRVGFGLGATLALFFLWVRRAIPESPRWLLQQGRVAEVETIVRNIAATAKGDAAIAANLRFVPSRHHVHAPSFLANIGQLCTTYRERCALMSALNFAQAAVVYGALALMALVILPEMNVPAADLPLYYFWGNIAALCGGLAGAHTVEAWGRRHALVVSYSLTLLAIVPLYALQTLPGMVASYCLMQFGVTWAYITAYVVAAEILPTPVRATGLGVSVAVGRVGAMLAPPLLTLAYQSSGTPAGALGVLLLLALPGPIAAIIWARRGIETRNISLEAGSDSATEVLRVVSRRGTARTAELR</sequence>
<gene>
    <name evidence="7" type="ORF">MGWOODY_Smn3044</name>
</gene>
<dbReference type="PANTHER" id="PTHR23508">
    <property type="entry name" value="CARBOXYLIC ACID TRANSPORTER PROTEIN HOMOLOG"/>
    <property type="match status" value="1"/>
</dbReference>
<protein>
    <submittedName>
        <fullName evidence="7">Transporter, MFS superfamily</fullName>
    </submittedName>
</protein>
<dbReference type="PANTHER" id="PTHR23508:SF10">
    <property type="entry name" value="CARBOXYLIC ACID TRANSPORTER PROTEIN HOMOLOG"/>
    <property type="match status" value="1"/>
</dbReference>
<feature type="transmembrane region" description="Helical" evidence="5">
    <location>
        <begin position="120"/>
        <end position="144"/>
    </location>
</feature>
<evidence type="ECO:0000256" key="3">
    <source>
        <dbReference type="ARBA" id="ARBA00022989"/>
    </source>
</evidence>
<feature type="transmembrane region" description="Helical" evidence="5">
    <location>
        <begin position="277"/>
        <end position="298"/>
    </location>
</feature>
<feature type="transmembrane region" description="Helical" evidence="5">
    <location>
        <begin position="396"/>
        <end position="415"/>
    </location>
</feature>
<dbReference type="Gene3D" id="1.20.1250.20">
    <property type="entry name" value="MFS general substrate transporter like domains"/>
    <property type="match status" value="1"/>
</dbReference>
<keyword evidence="4 5" id="KW-0472">Membrane</keyword>
<feature type="transmembrane region" description="Helical" evidence="5">
    <location>
        <begin position="59"/>
        <end position="83"/>
    </location>
</feature>
<evidence type="ECO:0000256" key="2">
    <source>
        <dbReference type="ARBA" id="ARBA00022692"/>
    </source>
</evidence>
<reference evidence="7" key="1">
    <citation type="submission" date="2015-10" db="EMBL/GenBank/DDBJ databases">
        <authorList>
            <person name="Gilbert D.G."/>
        </authorList>
    </citation>
    <scope>NUCLEOTIDE SEQUENCE</scope>
</reference>
<dbReference type="GO" id="GO:0005886">
    <property type="term" value="C:plasma membrane"/>
    <property type="evidence" value="ECO:0007669"/>
    <property type="project" value="TreeGrafter"/>
</dbReference>
<dbReference type="SUPFAM" id="SSF103473">
    <property type="entry name" value="MFS general substrate transporter"/>
    <property type="match status" value="1"/>
</dbReference>
<feature type="transmembrane region" description="Helical" evidence="5">
    <location>
        <begin position="339"/>
        <end position="357"/>
    </location>
</feature>
<dbReference type="EMBL" id="CZQE01000146">
    <property type="protein sequence ID" value="CUS44401.1"/>
    <property type="molecule type" value="Genomic_DNA"/>
</dbReference>
<keyword evidence="3 5" id="KW-1133">Transmembrane helix</keyword>
<name>A0A160TJ21_9ZZZZ</name>
<evidence type="ECO:0000256" key="4">
    <source>
        <dbReference type="ARBA" id="ARBA00023136"/>
    </source>
</evidence>
<proteinExistence type="predicted"/>
<organism evidence="7">
    <name type="scientific">hydrothermal vent metagenome</name>
    <dbReference type="NCBI Taxonomy" id="652676"/>
    <lineage>
        <taxon>unclassified sequences</taxon>
        <taxon>metagenomes</taxon>
        <taxon>ecological metagenomes</taxon>
    </lineage>
</organism>
<dbReference type="AlphaFoldDB" id="A0A160TJ21"/>
<evidence type="ECO:0000313" key="7">
    <source>
        <dbReference type="EMBL" id="CUS44401.1"/>
    </source>
</evidence>
<accession>A0A160TJ21</accession>
<dbReference type="InterPro" id="IPR036259">
    <property type="entry name" value="MFS_trans_sf"/>
</dbReference>
<dbReference type="PROSITE" id="PS50850">
    <property type="entry name" value="MFS"/>
    <property type="match status" value="1"/>
</dbReference>
<comment type="subcellular location">
    <subcellularLocation>
        <location evidence="1">Membrane</location>
        <topology evidence="1">Multi-pass membrane protein</topology>
    </subcellularLocation>
</comment>
<feature type="transmembrane region" description="Helical" evidence="5">
    <location>
        <begin position="95"/>
        <end position="114"/>
    </location>
</feature>
<dbReference type="InterPro" id="IPR020846">
    <property type="entry name" value="MFS_dom"/>
</dbReference>
<feature type="transmembrane region" description="Helical" evidence="5">
    <location>
        <begin position="310"/>
        <end position="327"/>
    </location>
</feature>
<dbReference type="InterPro" id="IPR005828">
    <property type="entry name" value="MFS_sugar_transport-like"/>
</dbReference>
<dbReference type="GO" id="GO:0046943">
    <property type="term" value="F:carboxylic acid transmembrane transporter activity"/>
    <property type="evidence" value="ECO:0007669"/>
    <property type="project" value="TreeGrafter"/>
</dbReference>
<feature type="domain" description="Major facilitator superfamily (MFS) profile" evidence="6">
    <location>
        <begin position="29"/>
        <end position="454"/>
    </location>
</feature>
<keyword evidence="2 5" id="KW-0812">Transmembrane</keyword>
<feature type="transmembrane region" description="Helical" evidence="5">
    <location>
        <begin position="156"/>
        <end position="177"/>
    </location>
</feature>
<evidence type="ECO:0000256" key="1">
    <source>
        <dbReference type="ARBA" id="ARBA00004141"/>
    </source>
</evidence>
<feature type="transmembrane region" description="Helical" evidence="5">
    <location>
        <begin position="183"/>
        <end position="202"/>
    </location>
</feature>
<dbReference type="CDD" id="cd17316">
    <property type="entry name" value="MFS_SV2_like"/>
    <property type="match status" value="1"/>
</dbReference>
<dbReference type="Pfam" id="PF00083">
    <property type="entry name" value="Sugar_tr"/>
    <property type="match status" value="1"/>
</dbReference>
<evidence type="ECO:0000259" key="6">
    <source>
        <dbReference type="PROSITE" id="PS50850"/>
    </source>
</evidence>